<gene>
    <name evidence="5" type="ORF">OVN521_LOCUS5709</name>
    <name evidence="6" type="ORF">UXM345_LOCUS18597</name>
    <name evidence="4" type="ORF">WKI299_LOCUS28671</name>
    <name evidence="3" type="ORF">XDN619_LOCUS8864</name>
</gene>
<keyword evidence="1" id="KW-1133">Transmembrane helix</keyword>
<organism evidence="4 7">
    <name type="scientific">Rotaria magnacalcarata</name>
    <dbReference type="NCBI Taxonomy" id="392030"/>
    <lineage>
        <taxon>Eukaryota</taxon>
        <taxon>Metazoa</taxon>
        <taxon>Spiralia</taxon>
        <taxon>Gnathifera</taxon>
        <taxon>Rotifera</taxon>
        <taxon>Eurotatoria</taxon>
        <taxon>Bdelloidea</taxon>
        <taxon>Philodinida</taxon>
        <taxon>Philodinidae</taxon>
        <taxon>Rotaria</taxon>
    </lineage>
</organism>
<dbReference type="EMBL" id="CAJNRG010002954">
    <property type="protein sequence ID" value="CAF2052685.1"/>
    <property type="molecule type" value="Genomic_DNA"/>
</dbReference>
<evidence type="ECO:0000313" key="8">
    <source>
        <dbReference type="Proteomes" id="UP000663866"/>
    </source>
</evidence>
<feature type="chain" id="PRO_5035611015" evidence="2">
    <location>
        <begin position="22"/>
        <end position="217"/>
    </location>
</feature>
<proteinExistence type="predicted"/>
<comment type="caution">
    <text evidence="4">The sequence shown here is derived from an EMBL/GenBank/DDBJ whole genome shotgun (WGS) entry which is preliminary data.</text>
</comment>
<keyword evidence="8" id="KW-1185">Reference proteome</keyword>
<evidence type="ECO:0000313" key="6">
    <source>
        <dbReference type="EMBL" id="CAF4041034.1"/>
    </source>
</evidence>
<dbReference type="Proteomes" id="UP000663866">
    <property type="component" value="Unassembled WGS sequence"/>
</dbReference>
<evidence type="ECO:0000313" key="5">
    <source>
        <dbReference type="EMBL" id="CAF3831974.1"/>
    </source>
</evidence>
<dbReference type="Proteomes" id="UP000663887">
    <property type="component" value="Unassembled WGS sequence"/>
</dbReference>
<keyword evidence="2" id="KW-0732">Signal</keyword>
<reference evidence="4" key="1">
    <citation type="submission" date="2021-02" db="EMBL/GenBank/DDBJ databases">
        <authorList>
            <person name="Nowell W R."/>
        </authorList>
    </citation>
    <scope>NUCLEOTIDE SEQUENCE</scope>
</reference>
<feature type="transmembrane region" description="Helical" evidence="1">
    <location>
        <begin position="152"/>
        <end position="174"/>
    </location>
</feature>
<dbReference type="EMBL" id="CAJOBG010000577">
    <property type="protein sequence ID" value="CAF3831974.1"/>
    <property type="molecule type" value="Genomic_DNA"/>
</dbReference>
<evidence type="ECO:0000313" key="4">
    <source>
        <dbReference type="EMBL" id="CAF2142610.1"/>
    </source>
</evidence>
<name>A0A816X5G4_9BILA</name>
<dbReference type="AlphaFoldDB" id="A0A816X5G4"/>
<sequence length="217" mass="25204">MCLLLLFLLLLLFIQFSFVTGGNLSSTKSNCSLLFQVQRYYKLNKIETEFPIELVANYNFTCNVENLTASYKIIPLEILAIGSYNESNESFESMIQLNTTQFFLNINQSSTIQLCILLSSDESDNDYGHRICRQIQIGINILLNFWNLPMKIFYIVSICSIGSYHTLFILSEIWRKGWKKPKSKFSAIKRLSIIETKNDTFENEKVYDEDDSDEEDE</sequence>
<dbReference type="EMBL" id="CAJOBF010002541">
    <property type="protein sequence ID" value="CAF4041034.1"/>
    <property type="molecule type" value="Genomic_DNA"/>
</dbReference>
<dbReference type="EMBL" id="CAJNRF010012609">
    <property type="protein sequence ID" value="CAF2142610.1"/>
    <property type="molecule type" value="Genomic_DNA"/>
</dbReference>
<keyword evidence="1" id="KW-0472">Membrane</keyword>
<evidence type="ECO:0000256" key="2">
    <source>
        <dbReference type="SAM" id="SignalP"/>
    </source>
</evidence>
<keyword evidence="1" id="KW-0812">Transmembrane</keyword>
<evidence type="ECO:0000313" key="3">
    <source>
        <dbReference type="EMBL" id="CAF2052685.1"/>
    </source>
</evidence>
<dbReference type="Proteomes" id="UP000663856">
    <property type="component" value="Unassembled WGS sequence"/>
</dbReference>
<feature type="signal peptide" evidence="2">
    <location>
        <begin position="1"/>
        <end position="21"/>
    </location>
</feature>
<evidence type="ECO:0000313" key="7">
    <source>
        <dbReference type="Proteomes" id="UP000663856"/>
    </source>
</evidence>
<protein>
    <submittedName>
        <fullName evidence="4">Uncharacterized protein</fullName>
    </submittedName>
</protein>
<accession>A0A816X5G4</accession>
<evidence type="ECO:0000256" key="1">
    <source>
        <dbReference type="SAM" id="Phobius"/>
    </source>
</evidence>
<dbReference type="Proteomes" id="UP000663842">
    <property type="component" value="Unassembled WGS sequence"/>
</dbReference>